<dbReference type="AlphaFoldDB" id="A0AAE3F4J4"/>
<dbReference type="Proteomes" id="UP001199915">
    <property type="component" value="Unassembled WGS sequence"/>
</dbReference>
<evidence type="ECO:0000313" key="4">
    <source>
        <dbReference type="Proteomes" id="UP001199915"/>
    </source>
</evidence>
<feature type="region of interest" description="Disordered" evidence="1">
    <location>
        <begin position="68"/>
        <end position="93"/>
    </location>
</feature>
<gene>
    <name evidence="3" type="ORF">L0N21_17005</name>
</gene>
<keyword evidence="2" id="KW-0812">Transmembrane</keyword>
<reference evidence="3" key="1">
    <citation type="submission" date="2022-01" db="EMBL/GenBank/DDBJ databases">
        <title>Collection of gut derived symbiotic bacterial strains cultured from healthy donors.</title>
        <authorList>
            <person name="Lin H."/>
            <person name="Kohout C."/>
            <person name="Waligurski E."/>
            <person name="Pamer E.G."/>
        </authorList>
    </citation>
    <scope>NUCLEOTIDE SEQUENCE</scope>
    <source>
        <strain evidence="3">DFI.5.49</strain>
    </source>
</reference>
<organism evidence="3 4">
    <name type="scientific">Fusicatenibacter saccharivorans</name>
    <dbReference type="NCBI Taxonomy" id="1150298"/>
    <lineage>
        <taxon>Bacteria</taxon>
        <taxon>Bacillati</taxon>
        <taxon>Bacillota</taxon>
        <taxon>Clostridia</taxon>
        <taxon>Lachnospirales</taxon>
        <taxon>Lachnospiraceae</taxon>
        <taxon>Fusicatenibacter</taxon>
    </lineage>
</organism>
<dbReference type="EMBL" id="JAKNFS010000034">
    <property type="protein sequence ID" value="MCG4767188.1"/>
    <property type="molecule type" value="Genomic_DNA"/>
</dbReference>
<evidence type="ECO:0000256" key="2">
    <source>
        <dbReference type="SAM" id="Phobius"/>
    </source>
</evidence>
<protein>
    <submittedName>
        <fullName evidence="3">Uncharacterized protein</fullName>
    </submittedName>
</protein>
<sequence length="174" mass="19309">MRKRKRLKAKVRARICMILACLLLCGTGVSLWNGKRAEKSVSNIDTGQKSSKTVSNIDTGTENHQAVSNVDTDTENPKAVSNVDTSTEKPQAVSNVDTDMETTKQVSNIDTDTEGMILKADPVDTADRNHICFFAVFFIGSWSVLMFLTAIRKKSKKDIGLSARRKDTSWMKIH</sequence>
<feature type="compositionally biased region" description="Polar residues" evidence="1">
    <location>
        <begin position="82"/>
        <end position="93"/>
    </location>
</feature>
<dbReference type="RefSeq" id="WP_022461026.1">
    <property type="nucleotide sequence ID" value="NZ_JAAITQ010000004.1"/>
</dbReference>
<keyword evidence="2" id="KW-1133">Transmembrane helix</keyword>
<evidence type="ECO:0000313" key="3">
    <source>
        <dbReference type="EMBL" id="MCG4767188.1"/>
    </source>
</evidence>
<proteinExistence type="predicted"/>
<name>A0AAE3F4J4_9FIRM</name>
<feature type="transmembrane region" description="Helical" evidence="2">
    <location>
        <begin position="133"/>
        <end position="151"/>
    </location>
</feature>
<accession>A0AAE3F4J4</accession>
<comment type="caution">
    <text evidence="3">The sequence shown here is derived from an EMBL/GenBank/DDBJ whole genome shotgun (WGS) entry which is preliminary data.</text>
</comment>
<keyword evidence="2" id="KW-0472">Membrane</keyword>
<evidence type="ECO:0000256" key="1">
    <source>
        <dbReference type="SAM" id="MobiDB-lite"/>
    </source>
</evidence>